<evidence type="ECO:0000313" key="5">
    <source>
        <dbReference type="Proteomes" id="UP001230188"/>
    </source>
</evidence>
<evidence type="ECO:0000256" key="1">
    <source>
        <dbReference type="ARBA" id="ARBA00022734"/>
    </source>
</evidence>
<feature type="region of interest" description="Disordered" evidence="2">
    <location>
        <begin position="382"/>
        <end position="434"/>
    </location>
</feature>
<protein>
    <recommendedName>
        <fullName evidence="3">Legume lectin domain-containing protein</fullName>
    </recommendedName>
</protein>
<name>A0AAD7UK73_9STRA</name>
<evidence type="ECO:0000256" key="2">
    <source>
        <dbReference type="SAM" id="MobiDB-lite"/>
    </source>
</evidence>
<keyword evidence="5" id="KW-1185">Reference proteome</keyword>
<gene>
    <name evidence="4" type="ORF">CTAYLR_007074</name>
</gene>
<dbReference type="SUPFAM" id="SSF49899">
    <property type="entry name" value="Concanavalin A-like lectins/glucanases"/>
    <property type="match status" value="1"/>
</dbReference>
<keyword evidence="1" id="KW-0430">Lectin</keyword>
<accession>A0AAD7UK73</accession>
<dbReference type="PANTHER" id="PTHR12223">
    <property type="entry name" value="VESICULAR MANNOSE-BINDING LECTIN"/>
    <property type="match status" value="1"/>
</dbReference>
<dbReference type="CDD" id="cd01951">
    <property type="entry name" value="lectin_L-type"/>
    <property type="match status" value="1"/>
</dbReference>
<dbReference type="InterPro" id="IPR051136">
    <property type="entry name" value="Intracellular_Lectin-GPT"/>
</dbReference>
<dbReference type="InterPro" id="IPR013320">
    <property type="entry name" value="ConA-like_dom_sf"/>
</dbReference>
<organism evidence="4 5">
    <name type="scientific">Chrysophaeum taylorii</name>
    <dbReference type="NCBI Taxonomy" id="2483200"/>
    <lineage>
        <taxon>Eukaryota</taxon>
        <taxon>Sar</taxon>
        <taxon>Stramenopiles</taxon>
        <taxon>Ochrophyta</taxon>
        <taxon>Pelagophyceae</taxon>
        <taxon>Pelagomonadales</taxon>
        <taxon>Pelagomonadaceae</taxon>
        <taxon>Chrysophaeum</taxon>
    </lineage>
</organism>
<dbReference type="InterPro" id="IPR001220">
    <property type="entry name" value="Legume_lectin_dom"/>
</dbReference>
<feature type="domain" description="Legume lectin" evidence="3">
    <location>
        <begin position="94"/>
        <end position="340"/>
    </location>
</feature>
<dbReference type="AlphaFoldDB" id="A0AAD7UK73"/>
<dbReference type="InterPro" id="IPR056573">
    <property type="entry name" value="Lectin_L-type_dom"/>
</dbReference>
<comment type="caution">
    <text evidence="4">The sequence shown here is derived from an EMBL/GenBank/DDBJ whole genome shotgun (WGS) entry which is preliminary data.</text>
</comment>
<sequence>MWALIIILTPPATADLVFVDFNSTQGLVLNGDASTSACADVEIRSYGPREDKESSNGAALATVFGEDSETSFERTTRTEKTQGAEEESLCAGRVRLTPSRPGTRGSAWYHLAAPVAGGFETTFSFKITAPSRHCSRHRDLDLSLEMFEICAVAGGDGLAFVVHVDPNGTKALGAGGGHLGYSGIRASLAVEFDLDYNPTADAAPVDHVELRSRGNGPNSAFSDDARLVPFVPHDLADGAIHFAKIAYLPDVDLTYFGYFEATRHADRFMRDAGEHRRLGLFLVWLDDGIAADHPAIAIPLNLPHLLGLGGDGAAYIGFTAATGQRWQNHDILSWYVCDRQDCRTSSSSERDLFVDYHTKSRTSAHFKPFAFNPTRGFGGTVGDLDDSANLLKTPTKHTSPANDPMGPPPNHYSSSRHHGLAPDAHAQKPPNTEF</sequence>
<feature type="compositionally biased region" description="Polar residues" evidence="2">
    <location>
        <begin position="390"/>
        <end position="401"/>
    </location>
</feature>
<evidence type="ECO:0000313" key="4">
    <source>
        <dbReference type="EMBL" id="KAJ8610103.1"/>
    </source>
</evidence>
<reference evidence="4" key="1">
    <citation type="submission" date="2023-01" db="EMBL/GenBank/DDBJ databases">
        <title>Metagenome sequencing of chrysophaentin producing Chrysophaeum taylorii.</title>
        <authorList>
            <person name="Davison J."/>
            <person name="Bewley C."/>
        </authorList>
    </citation>
    <scope>NUCLEOTIDE SEQUENCE</scope>
    <source>
        <strain evidence="4">NIES-1699</strain>
    </source>
</reference>
<dbReference type="Gene3D" id="2.60.120.200">
    <property type="match status" value="1"/>
</dbReference>
<proteinExistence type="predicted"/>
<dbReference type="EMBL" id="JAQMWT010000119">
    <property type="protein sequence ID" value="KAJ8610103.1"/>
    <property type="molecule type" value="Genomic_DNA"/>
</dbReference>
<dbReference type="GO" id="GO:0030246">
    <property type="term" value="F:carbohydrate binding"/>
    <property type="evidence" value="ECO:0007669"/>
    <property type="project" value="UniProtKB-KW"/>
</dbReference>
<dbReference type="PANTHER" id="PTHR12223:SF19">
    <property type="entry name" value="LEGUME LECTIN DOMAIN-CONTAINING PROTEIN"/>
    <property type="match status" value="1"/>
</dbReference>
<dbReference type="Proteomes" id="UP001230188">
    <property type="component" value="Unassembled WGS sequence"/>
</dbReference>
<evidence type="ECO:0000259" key="3">
    <source>
        <dbReference type="Pfam" id="PF00139"/>
    </source>
</evidence>
<dbReference type="Pfam" id="PF00139">
    <property type="entry name" value="Lectin_legB"/>
    <property type="match status" value="1"/>
</dbReference>